<accession>A0A4Q2AX68</accession>
<dbReference type="PROSITE" id="PS00101">
    <property type="entry name" value="HEXAPEP_TRANSFERASES"/>
    <property type="match status" value="1"/>
</dbReference>
<proteinExistence type="predicted"/>
<dbReference type="Pfam" id="PF00132">
    <property type="entry name" value="Hexapep"/>
    <property type="match status" value="1"/>
</dbReference>
<dbReference type="EMBL" id="SRYK01000008">
    <property type="protein sequence ID" value="TGY56490.1"/>
    <property type="molecule type" value="Genomic_DNA"/>
</dbReference>
<keyword evidence="1 3" id="KW-0808">Transferase</keyword>
<dbReference type="EMBL" id="QZFR01000029">
    <property type="protein sequence ID" value="RXV74555.1"/>
    <property type="molecule type" value="Genomic_DNA"/>
</dbReference>
<dbReference type="InterPro" id="IPR001451">
    <property type="entry name" value="Hexapep"/>
</dbReference>
<evidence type="ECO:0000256" key="2">
    <source>
        <dbReference type="ARBA" id="ARBA00022737"/>
    </source>
</evidence>
<dbReference type="Proteomes" id="UP000306855">
    <property type="component" value="Unassembled WGS sequence"/>
</dbReference>
<evidence type="ECO:0000313" key="6">
    <source>
        <dbReference type="Proteomes" id="UP000306855"/>
    </source>
</evidence>
<dbReference type="CDD" id="cd04647">
    <property type="entry name" value="LbH_MAT_like"/>
    <property type="match status" value="1"/>
</dbReference>
<dbReference type="RefSeq" id="WP_129303268.1">
    <property type="nucleotide sequence ID" value="NZ_SRYK01000008.1"/>
</dbReference>
<dbReference type="InterPro" id="IPR051159">
    <property type="entry name" value="Hexapeptide_acetyltransf"/>
</dbReference>
<keyword evidence="2" id="KW-0677">Repeat</keyword>
<evidence type="ECO:0000256" key="1">
    <source>
        <dbReference type="ARBA" id="ARBA00022679"/>
    </source>
</evidence>
<gene>
    <name evidence="3" type="ORF">D6C19_05050</name>
    <name evidence="4" type="ORF">E5340_02820</name>
</gene>
<dbReference type="PANTHER" id="PTHR23416:SF78">
    <property type="entry name" value="LIPOPOLYSACCHARIDE BIOSYNTHESIS O-ACETYL TRANSFERASE WBBJ-RELATED"/>
    <property type="match status" value="1"/>
</dbReference>
<dbReference type="Proteomes" id="UP000289316">
    <property type="component" value="Unassembled WGS sequence"/>
</dbReference>
<comment type="caution">
    <text evidence="3">The sequence shown here is derived from an EMBL/GenBank/DDBJ whole genome shotgun (WGS) entry which is preliminary data.</text>
</comment>
<dbReference type="AlphaFoldDB" id="A0A4Q2AX68"/>
<dbReference type="PANTHER" id="PTHR23416">
    <property type="entry name" value="SIALIC ACID SYNTHASE-RELATED"/>
    <property type="match status" value="1"/>
</dbReference>
<reference evidence="3 5" key="1">
    <citation type="submission" date="2018-09" db="EMBL/GenBank/DDBJ databases">
        <title>Murine metabolic-syndrome-specific gut microbial biobank.</title>
        <authorList>
            <person name="Liu C."/>
        </authorList>
    </citation>
    <scope>NUCLEOTIDE SEQUENCE [LARGE SCALE GENOMIC DNA]</scope>
    <source>
        <strain evidence="3 5">C-30</strain>
    </source>
</reference>
<evidence type="ECO:0000313" key="4">
    <source>
        <dbReference type="EMBL" id="TGY56490.1"/>
    </source>
</evidence>
<name>A0A4Q2AX68_9LACO</name>
<dbReference type="OrthoDB" id="9782926at2"/>
<organism evidence="3 5">
    <name type="scientific">Ligilactobacillus murinus</name>
    <dbReference type="NCBI Taxonomy" id="1622"/>
    <lineage>
        <taxon>Bacteria</taxon>
        <taxon>Bacillati</taxon>
        <taxon>Bacillota</taxon>
        <taxon>Bacilli</taxon>
        <taxon>Lactobacillales</taxon>
        <taxon>Lactobacillaceae</taxon>
        <taxon>Ligilactobacillus</taxon>
    </lineage>
</organism>
<protein>
    <submittedName>
        <fullName evidence="3">Acyltransferase</fullName>
    </submittedName>
</protein>
<dbReference type="InterPro" id="IPR018357">
    <property type="entry name" value="Hexapep_transf_CS"/>
</dbReference>
<dbReference type="GO" id="GO:0016746">
    <property type="term" value="F:acyltransferase activity"/>
    <property type="evidence" value="ECO:0007669"/>
    <property type="project" value="UniProtKB-KW"/>
</dbReference>
<dbReference type="SUPFAM" id="SSF51161">
    <property type="entry name" value="Trimeric LpxA-like enzymes"/>
    <property type="match status" value="1"/>
</dbReference>
<keyword evidence="3" id="KW-0012">Acyltransferase</keyword>
<evidence type="ECO:0000313" key="3">
    <source>
        <dbReference type="EMBL" id="RXV74555.1"/>
    </source>
</evidence>
<sequence length="212" mass="23341">MSTEIKKVDKLSIYIKTFWKVMRGLCKFGLKYDFPIFIGKSVEITHRRHIKCGKNVKFESYSEIHGLARDGLHFGNNVTIGRYTEIRPSSYYGVGNIGSGLKMGDNSSIGPYGFIGCSGKIIIGENVMIGPRVSLFAENHNFSNEDTTIKAQGVSNKGIVIEDDCWIGSGVIILDGVRIGSGSVIGAGTLVNKDIPKNSVVYDKRNRTIKDR</sequence>
<dbReference type="InterPro" id="IPR011004">
    <property type="entry name" value="Trimer_LpxA-like_sf"/>
</dbReference>
<dbReference type="Gene3D" id="2.160.10.10">
    <property type="entry name" value="Hexapeptide repeat proteins"/>
    <property type="match status" value="2"/>
</dbReference>
<reference evidence="4 6" key="2">
    <citation type="submission" date="2019-04" db="EMBL/GenBank/DDBJ databases">
        <title>Microbes associate with the intestines of laboratory mice.</title>
        <authorList>
            <person name="Navarre W."/>
            <person name="Wong E."/>
            <person name="Huang K."/>
            <person name="Tropini C."/>
            <person name="Ng K."/>
            <person name="Yu B."/>
        </authorList>
    </citation>
    <scope>NUCLEOTIDE SEQUENCE [LARGE SCALE GENOMIC DNA]</scope>
    <source>
        <strain evidence="4 6">NM26_J9</strain>
    </source>
</reference>
<evidence type="ECO:0000313" key="5">
    <source>
        <dbReference type="Proteomes" id="UP000289316"/>
    </source>
</evidence>